<dbReference type="PANTHER" id="PTHR30250:SF28">
    <property type="entry name" value="POLYSACCHARIDE BIOSYNTHESIS PROTEIN"/>
    <property type="match status" value="1"/>
</dbReference>
<evidence type="ECO:0000256" key="1">
    <source>
        <dbReference type="ARBA" id="ARBA00004651"/>
    </source>
</evidence>
<keyword evidence="2" id="KW-1003">Cell membrane</keyword>
<proteinExistence type="predicted"/>
<comment type="caution">
    <text evidence="7">The sequence shown here is derived from an EMBL/GenBank/DDBJ whole genome shotgun (WGS) entry which is preliminary data.</text>
</comment>
<feature type="transmembrane region" description="Helical" evidence="6">
    <location>
        <begin position="143"/>
        <end position="162"/>
    </location>
</feature>
<feature type="transmembrane region" description="Helical" evidence="6">
    <location>
        <begin position="301"/>
        <end position="322"/>
    </location>
</feature>
<dbReference type="EMBL" id="JBHUEJ010000019">
    <property type="protein sequence ID" value="MFD1710778.1"/>
    <property type="molecule type" value="Genomic_DNA"/>
</dbReference>
<gene>
    <name evidence="7" type="ORF">ACFSF0_09190</name>
</gene>
<evidence type="ECO:0000256" key="2">
    <source>
        <dbReference type="ARBA" id="ARBA00022475"/>
    </source>
</evidence>
<evidence type="ECO:0000256" key="3">
    <source>
        <dbReference type="ARBA" id="ARBA00022692"/>
    </source>
</evidence>
<keyword evidence="3 6" id="KW-0812">Transmembrane</keyword>
<feature type="transmembrane region" description="Helical" evidence="6">
    <location>
        <begin position="394"/>
        <end position="412"/>
    </location>
</feature>
<feature type="transmembrane region" description="Helical" evidence="6">
    <location>
        <begin position="342"/>
        <end position="362"/>
    </location>
</feature>
<evidence type="ECO:0000256" key="4">
    <source>
        <dbReference type="ARBA" id="ARBA00022989"/>
    </source>
</evidence>
<protein>
    <submittedName>
        <fullName evidence="7">Lipopolysaccharide biosynthesis protein</fullName>
    </submittedName>
</protein>
<evidence type="ECO:0000256" key="6">
    <source>
        <dbReference type="SAM" id="Phobius"/>
    </source>
</evidence>
<feature type="transmembrane region" description="Helical" evidence="6">
    <location>
        <begin position="84"/>
        <end position="103"/>
    </location>
</feature>
<feature type="transmembrane region" description="Helical" evidence="6">
    <location>
        <begin position="369"/>
        <end position="388"/>
    </location>
</feature>
<feature type="transmembrane region" description="Helical" evidence="6">
    <location>
        <begin position="46"/>
        <end position="63"/>
    </location>
</feature>
<dbReference type="Proteomes" id="UP001597304">
    <property type="component" value="Unassembled WGS sequence"/>
</dbReference>
<dbReference type="Pfam" id="PF13440">
    <property type="entry name" value="Polysacc_synt_3"/>
    <property type="match status" value="1"/>
</dbReference>
<feature type="transmembrane region" description="Helical" evidence="6">
    <location>
        <begin position="109"/>
        <end position="131"/>
    </location>
</feature>
<comment type="subcellular location">
    <subcellularLocation>
        <location evidence="1">Cell membrane</location>
        <topology evidence="1">Multi-pass membrane protein</topology>
    </subcellularLocation>
</comment>
<evidence type="ECO:0000256" key="5">
    <source>
        <dbReference type="ARBA" id="ARBA00023136"/>
    </source>
</evidence>
<accession>A0ABW4KTK5</accession>
<dbReference type="InterPro" id="IPR050833">
    <property type="entry name" value="Poly_Biosynth_Transport"/>
</dbReference>
<keyword evidence="5 6" id="KW-0472">Membrane</keyword>
<sequence length="429" mass="45707">MSGARSASSFTRSALTLLAGGALAQLIPLLLGPVVARLFTPAAMGVFTQFSTVAATLAVAASLRYEQALPLERDEADAQALLALALRLVSLAVLISVPVAWGLHALGWLPLPVLLPLAMLCAGLLQVLMLWANRAHRFRALAVSRIVQYGGAAVAQVALGWWLWQGTASGREGAWALVLAPMLAQLAALVWLLRPSPAAGWRSVLARAQPDARQRMRALAHRHRDFALVNTPHAFLGTLQDALAVALLIAWSGDAAAGLWGLALRYLKAPATLVGSAVSQVLYPRLAAASPGEGQRMVRQVMVLLGGLAVVFMSILLLWGPALFALAFGDAWRDAGRLARALSPYIAAHFVAAPLAVVTMAWHAQRWAFRYALIGQVAFVLALGLGLWQGGLTAGAWAVSLVMVPYFGWYFWRLARWPLAVPGSEKGLA</sequence>
<dbReference type="PANTHER" id="PTHR30250">
    <property type="entry name" value="PST FAMILY PREDICTED COLANIC ACID TRANSPORTER"/>
    <property type="match status" value="1"/>
</dbReference>
<dbReference type="RefSeq" id="WP_147911692.1">
    <property type="nucleotide sequence ID" value="NZ_JBHUEJ010000019.1"/>
</dbReference>
<evidence type="ECO:0000313" key="7">
    <source>
        <dbReference type="EMBL" id="MFD1710778.1"/>
    </source>
</evidence>
<keyword evidence="8" id="KW-1185">Reference proteome</keyword>
<organism evidence="7 8">
    <name type="scientific">Ottowia flava</name>
    <dbReference type="NCBI Taxonomy" id="2675430"/>
    <lineage>
        <taxon>Bacteria</taxon>
        <taxon>Pseudomonadati</taxon>
        <taxon>Pseudomonadota</taxon>
        <taxon>Betaproteobacteria</taxon>
        <taxon>Burkholderiales</taxon>
        <taxon>Comamonadaceae</taxon>
        <taxon>Ottowia</taxon>
    </lineage>
</organism>
<keyword evidence="4 6" id="KW-1133">Transmembrane helix</keyword>
<reference evidence="8" key="1">
    <citation type="journal article" date="2019" name="Int. J. Syst. Evol. Microbiol.">
        <title>The Global Catalogue of Microorganisms (GCM) 10K type strain sequencing project: providing services to taxonomists for standard genome sequencing and annotation.</title>
        <authorList>
            <consortium name="The Broad Institute Genomics Platform"/>
            <consortium name="The Broad Institute Genome Sequencing Center for Infectious Disease"/>
            <person name="Wu L."/>
            <person name="Ma J."/>
        </authorList>
    </citation>
    <scope>NUCLEOTIDE SEQUENCE [LARGE SCALE GENOMIC DNA]</scope>
    <source>
        <strain evidence="8">LMG 29247</strain>
    </source>
</reference>
<evidence type="ECO:0000313" key="8">
    <source>
        <dbReference type="Proteomes" id="UP001597304"/>
    </source>
</evidence>
<name>A0ABW4KTK5_9BURK</name>
<feature type="transmembrane region" description="Helical" evidence="6">
    <location>
        <begin position="174"/>
        <end position="193"/>
    </location>
</feature>